<feature type="region of interest" description="Disordered" evidence="5">
    <location>
        <begin position="524"/>
        <end position="545"/>
    </location>
</feature>
<dbReference type="SUPFAM" id="SSF103647">
    <property type="entry name" value="TSP type-3 repeat"/>
    <property type="match status" value="1"/>
</dbReference>
<keyword evidence="3 6" id="KW-0732">Signal</keyword>
<dbReference type="RefSeq" id="WP_093064359.1">
    <property type="nucleotide sequence ID" value="NZ_FNQP01000001.1"/>
</dbReference>
<dbReference type="PANTHER" id="PTHR34720">
    <property type="entry name" value="MICROCYSTIN DEPENDENT PROTEIN"/>
    <property type="match status" value="1"/>
</dbReference>
<keyword evidence="2" id="KW-0964">Secreted</keyword>
<dbReference type="AlphaFoldDB" id="A0A1H3VKL8"/>
<feature type="region of interest" description="Disordered" evidence="5">
    <location>
        <begin position="574"/>
        <end position="662"/>
    </location>
</feature>
<dbReference type="Pfam" id="PF17963">
    <property type="entry name" value="Big_9"/>
    <property type="match status" value="2"/>
</dbReference>
<evidence type="ECO:0000256" key="6">
    <source>
        <dbReference type="SAM" id="SignalP"/>
    </source>
</evidence>
<keyword evidence="4" id="KW-0106">Calcium</keyword>
<feature type="chain" id="PRO_5011725323" evidence="6">
    <location>
        <begin position="28"/>
        <end position="698"/>
    </location>
</feature>
<dbReference type="NCBIfam" id="TIGR04174">
    <property type="entry name" value="IPTL_CTERM"/>
    <property type="match status" value="1"/>
</dbReference>
<dbReference type="Gene3D" id="2.60.40.3440">
    <property type="match status" value="2"/>
</dbReference>
<organism evidence="8 9">
    <name type="scientific">Thiothrix caldifontis</name>
    <dbReference type="NCBI Taxonomy" id="525918"/>
    <lineage>
        <taxon>Bacteria</taxon>
        <taxon>Pseudomonadati</taxon>
        <taxon>Pseudomonadota</taxon>
        <taxon>Gammaproteobacteria</taxon>
        <taxon>Thiotrichales</taxon>
        <taxon>Thiotrichaceae</taxon>
        <taxon>Thiothrix</taxon>
    </lineage>
</organism>
<reference evidence="8 9" key="1">
    <citation type="submission" date="2016-10" db="EMBL/GenBank/DDBJ databases">
        <authorList>
            <person name="de Groot N.N."/>
        </authorList>
    </citation>
    <scope>NUCLEOTIDE SEQUENCE [LARGE SCALE GENOMIC DNA]</scope>
    <source>
        <strain evidence="8 9">DSM 21228</strain>
    </source>
</reference>
<dbReference type="InterPro" id="IPR059100">
    <property type="entry name" value="TSP3_bac"/>
</dbReference>
<accession>A0A1H3VKL8</accession>
<dbReference type="InterPro" id="IPR028974">
    <property type="entry name" value="TSP_type-3_rpt"/>
</dbReference>
<dbReference type="STRING" id="525918.SAMN05660964_00135"/>
<feature type="signal peptide" evidence="6">
    <location>
        <begin position="1"/>
        <end position="27"/>
    </location>
</feature>
<dbReference type="NCBIfam" id="NF012211">
    <property type="entry name" value="tand_rpt_95"/>
    <property type="match status" value="2"/>
</dbReference>
<evidence type="ECO:0000256" key="3">
    <source>
        <dbReference type="ARBA" id="ARBA00022729"/>
    </source>
</evidence>
<dbReference type="Proteomes" id="UP000199397">
    <property type="component" value="Unassembled WGS sequence"/>
</dbReference>
<protein>
    <submittedName>
        <fullName evidence="8">IPTL-CTERM protein sorting domain-containing protein</fullName>
    </submittedName>
</protein>
<dbReference type="InterPro" id="IPR026442">
    <property type="entry name" value="IPTL_CTERM"/>
</dbReference>
<evidence type="ECO:0000313" key="9">
    <source>
        <dbReference type="Proteomes" id="UP000199397"/>
    </source>
</evidence>
<evidence type="ECO:0000256" key="2">
    <source>
        <dbReference type="ARBA" id="ARBA00022525"/>
    </source>
</evidence>
<evidence type="ECO:0000259" key="7">
    <source>
        <dbReference type="Pfam" id="PF18203"/>
    </source>
</evidence>
<feature type="compositionally biased region" description="Basic and acidic residues" evidence="5">
    <location>
        <begin position="606"/>
        <end position="623"/>
    </location>
</feature>
<feature type="domain" description="IPTL-CTERM protein sorting" evidence="7">
    <location>
        <begin position="671"/>
        <end position="694"/>
    </location>
</feature>
<evidence type="ECO:0000256" key="1">
    <source>
        <dbReference type="ARBA" id="ARBA00004613"/>
    </source>
</evidence>
<dbReference type="PANTHER" id="PTHR34720:SF9">
    <property type="entry name" value="BLR4714 PROTEIN"/>
    <property type="match status" value="1"/>
</dbReference>
<evidence type="ECO:0000256" key="4">
    <source>
        <dbReference type="ARBA" id="ARBA00022837"/>
    </source>
</evidence>
<evidence type="ECO:0000256" key="5">
    <source>
        <dbReference type="SAM" id="MobiDB-lite"/>
    </source>
</evidence>
<dbReference type="Gene3D" id="4.10.1080.10">
    <property type="entry name" value="TSP type-3 repeat"/>
    <property type="match status" value="1"/>
</dbReference>
<proteinExistence type="predicted"/>
<name>A0A1H3VKL8_9GAMM</name>
<dbReference type="Pfam" id="PF18203">
    <property type="entry name" value="IPTL-CTERM"/>
    <property type="match status" value="1"/>
</dbReference>
<evidence type="ECO:0000313" key="8">
    <source>
        <dbReference type="EMBL" id="SDZ75221.1"/>
    </source>
</evidence>
<sequence length="698" mass="73363">MKKSIRQAVSRGLALLVLLPAAHTTFAGVGSVEYRVAWDSVDSRYRVFVRPTTAPSPDLSMTAQVTLRVPHATGDQQFAATDVQSKAGTIWSQGAQVAAPDEDKSVDYLSFNFTPIDVRAFAFKAGVEQEAFSFKNAGPCLGSVALMNNSTDPFNQPPEAPNNSAGTNPGNQFANAGWGVTDDNDYSGNYGKAANCSDVVIPTNNAPSAVIDKVTTTAGSPITVDVLANDSDADGDKLTVSAVTSGENGTVVLQDGKPMYTPNAGFSGTDSFTYTVSDGKDTASATVTVTVTAVTPALEATTDNFTVDASNPSSSLDVLANDKIPADQSVILTIVNNPTHGTAIIQNNKIIYTPTAGYSGTDTFTYRITDDAGNTTEASITLTVKAATDDGECATAPTNPETNRAYYRVAWSSTDQRYHVYMYPGSIPSPNNLTSAQVTLKVPHVGGEERFEATDIQSAFSGLSWSNTSNVFAPEEDTDADYLSFTPAISNTKAMQWQEGQEIEVFSFANAGACSGAVTLLENATDPFNQPPEAPENSVGTNPGNSILNLGWGSTDTDHYAANYGCPAVCSTDTTPKDSDGDGLTDAEETLLGTDPNNPDSDADGVMDKTEIGSDTSKPRDTDGDGTIDALDKDDDADGIPTKDELGDANANGTPDYLEKASTVPPQQSVAVPTLTQWAQILLSLLLGAVAIRKYRKG</sequence>
<dbReference type="Pfam" id="PF18884">
    <property type="entry name" value="TSP3_bac"/>
    <property type="match status" value="1"/>
</dbReference>
<dbReference type="GO" id="GO:0005509">
    <property type="term" value="F:calcium ion binding"/>
    <property type="evidence" value="ECO:0007669"/>
    <property type="project" value="InterPro"/>
</dbReference>
<keyword evidence="9" id="KW-1185">Reference proteome</keyword>
<dbReference type="OrthoDB" id="5902819at2"/>
<dbReference type="EMBL" id="FNQP01000001">
    <property type="protein sequence ID" value="SDZ75221.1"/>
    <property type="molecule type" value="Genomic_DNA"/>
</dbReference>
<comment type="subcellular location">
    <subcellularLocation>
        <location evidence="1">Secreted</location>
    </subcellularLocation>
</comment>
<gene>
    <name evidence="8" type="ORF">SAMN05660964_00135</name>
</gene>